<dbReference type="InterPro" id="IPR005486">
    <property type="entry name" value="Glucokinase_regulatory_CS"/>
</dbReference>
<dbReference type="Pfam" id="PF22645">
    <property type="entry name" value="GKRP_SIS_N"/>
    <property type="match status" value="1"/>
</dbReference>
<dbReference type="PROSITE" id="PS51464">
    <property type="entry name" value="SIS"/>
    <property type="match status" value="1"/>
</dbReference>
<protein>
    <recommendedName>
        <fullName evidence="3">N-acetylmuramic acid 6-phosphate etherase</fullName>
        <shortName evidence="3">MurNAc-6-P etherase</shortName>
        <ecNumber evidence="3">4.2.1.126</ecNumber>
    </recommendedName>
    <alternativeName>
        <fullName evidence="3">N-acetylmuramic acid 6-phosphate hydrolase</fullName>
    </alternativeName>
    <alternativeName>
        <fullName evidence="3">N-acetylmuramic acid 6-phosphate lyase</fullName>
    </alternativeName>
</protein>
<dbReference type="InterPro" id="IPR005488">
    <property type="entry name" value="Etherase_MurQ"/>
</dbReference>
<dbReference type="InterPro" id="IPR046348">
    <property type="entry name" value="SIS_dom_sf"/>
</dbReference>
<dbReference type="NCBIfam" id="NF009222">
    <property type="entry name" value="PRK12570.1"/>
    <property type="match status" value="1"/>
</dbReference>
<dbReference type="GO" id="GO:0097173">
    <property type="term" value="P:N-acetylmuramic acid catabolic process"/>
    <property type="evidence" value="ECO:0007669"/>
    <property type="project" value="UniProtKB-UniPathway"/>
</dbReference>
<comment type="catalytic activity">
    <reaction evidence="3">
        <text>N-acetyl-D-muramate 6-phosphate + H2O = N-acetyl-D-glucosamine 6-phosphate + (R)-lactate</text>
        <dbReference type="Rhea" id="RHEA:26410"/>
        <dbReference type="ChEBI" id="CHEBI:15377"/>
        <dbReference type="ChEBI" id="CHEBI:16004"/>
        <dbReference type="ChEBI" id="CHEBI:57513"/>
        <dbReference type="ChEBI" id="CHEBI:58722"/>
        <dbReference type="EC" id="4.2.1.126"/>
    </reaction>
</comment>
<evidence type="ECO:0000313" key="5">
    <source>
        <dbReference type="EMBL" id="SFT74170.1"/>
    </source>
</evidence>
<dbReference type="AlphaFoldDB" id="A0A1I7AH26"/>
<dbReference type="PANTHER" id="PTHR10088">
    <property type="entry name" value="GLUCOKINASE REGULATORY PROTEIN"/>
    <property type="match status" value="1"/>
</dbReference>
<comment type="subunit">
    <text evidence="3">Homodimer.</text>
</comment>
<dbReference type="PANTHER" id="PTHR10088:SF4">
    <property type="entry name" value="GLUCOKINASE REGULATORY PROTEIN"/>
    <property type="match status" value="1"/>
</dbReference>
<dbReference type="Gene3D" id="3.40.50.10490">
    <property type="entry name" value="Glucose-6-phosphate isomerase like protein, domain 1"/>
    <property type="match status" value="1"/>
</dbReference>
<feature type="active site" evidence="3">
    <location>
        <position position="123"/>
    </location>
</feature>
<reference evidence="5 6" key="1">
    <citation type="submission" date="2016-10" db="EMBL/GenBank/DDBJ databases">
        <authorList>
            <person name="de Groot N.N."/>
        </authorList>
    </citation>
    <scope>NUCLEOTIDE SEQUENCE [LARGE SCALE GENOMIC DNA]</scope>
    <source>
        <strain evidence="5 6">CGMCC 1.7005</strain>
    </source>
</reference>
<dbReference type="InterPro" id="IPR040190">
    <property type="entry name" value="MURQ/GCKR"/>
</dbReference>
<name>A0A1I7AH26_9FLAO</name>
<evidence type="ECO:0000256" key="2">
    <source>
        <dbReference type="ARBA" id="ARBA00023277"/>
    </source>
</evidence>
<evidence type="ECO:0000259" key="4">
    <source>
        <dbReference type="PROSITE" id="PS51464"/>
    </source>
</evidence>
<proteinExistence type="inferred from homology"/>
<dbReference type="GO" id="GO:0016803">
    <property type="term" value="F:ether hydrolase activity"/>
    <property type="evidence" value="ECO:0007669"/>
    <property type="project" value="TreeGrafter"/>
</dbReference>
<gene>
    <name evidence="3" type="primary">murQ</name>
    <name evidence="5" type="ORF">SAMN05216474_2079</name>
</gene>
<dbReference type="PROSITE" id="PS01272">
    <property type="entry name" value="GCKR"/>
    <property type="match status" value="1"/>
</dbReference>
<dbReference type="FunFam" id="3.40.50.10490:FF:000014">
    <property type="entry name" value="N-acetylmuramic acid 6-phosphate etherase"/>
    <property type="match status" value="1"/>
</dbReference>
<dbReference type="NCBIfam" id="NF003915">
    <property type="entry name" value="PRK05441.1"/>
    <property type="match status" value="1"/>
</dbReference>
<comment type="miscellaneous">
    <text evidence="3">A lyase-type mechanism (elimination/hydration) is suggested for the cleavage of the lactyl ether bond of MurNAc 6-phosphate, with the formation of an alpha,beta-unsaturated aldehyde intermediate with (E)-stereochemistry, followed by the syn addition of water to give product.</text>
</comment>
<keyword evidence="1 3" id="KW-0456">Lyase</keyword>
<evidence type="ECO:0000256" key="1">
    <source>
        <dbReference type="ARBA" id="ARBA00023239"/>
    </source>
</evidence>
<dbReference type="CDD" id="cd05007">
    <property type="entry name" value="SIS_Etherase"/>
    <property type="match status" value="1"/>
</dbReference>
<accession>A0A1I7AH26</accession>
<dbReference type="InterPro" id="IPR001347">
    <property type="entry name" value="SIS_dom"/>
</dbReference>
<dbReference type="EMBL" id="FPAS01000003">
    <property type="protein sequence ID" value="SFT74170.1"/>
    <property type="molecule type" value="Genomic_DNA"/>
</dbReference>
<keyword evidence="2 3" id="KW-0119">Carbohydrate metabolism</keyword>
<dbReference type="STRING" id="477690.SAMN05216474_2079"/>
<feature type="active site" description="Proton donor" evidence="3">
    <location>
        <position position="92"/>
    </location>
</feature>
<dbReference type="GO" id="GO:0009254">
    <property type="term" value="P:peptidoglycan turnover"/>
    <property type="evidence" value="ECO:0007669"/>
    <property type="project" value="TreeGrafter"/>
</dbReference>
<evidence type="ECO:0000256" key="3">
    <source>
        <dbReference type="HAMAP-Rule" id="MF_00068"/>
    </source>
</evidence>
<dbReference type="UniPathway" id="UPA00342"/>
<dbReference type="Proteomes" id="UP000236454">
    <property type="component" value="Unassembled WGS sequence"/>
</dbReference>
<dbReference type="HAMAP" id="MF_00068">
    <property type="entry name" value="MurQ"/>
    <property type="match status" value="1"/>
</dbReference>
<comment type="similarity">
    <text evidence="3">Belongs to the GCKR-like family. MurNAc-6-P etherase subfamily.</text>
</comment>
<sequence length="282" mass="30043">MTGTFVNWPKIQGMSKITESDSLYNDLEKMSTSELLVNMNKEDQKVALAVEKVIPEISEFVESCAEKMKAGGRLFYIGAGTSGRLGVVDASECPPTFGVDFNTVIGIIAGGDTAIRKAVEFAEDDVNQAWKDLKEYKFTAQDTLVGIAASGSTPYVIGGLKAANEIGAVTGAITCNPGSKMAEIAQHAMVPVVGPEFVTGSTRMKSGTAQKLVLNMISTSVMIKLGHVKGNKMVDMQLSNDKLVDRGARMVSNNLNIAYDAAKELLLKHGSVRKATEAGKAE</sequence>
<dbReference type="SUPFAM" id="SSF53697">
    <property type="entry name" value="SIS domain"/>
    <property type="match status" value="1"/>
</dbReference>
<organism evidence="5 6">
    <name type="scientific">Lishizhenia tianjinensis</name>
    <dbReference type="NCBI Taxonomy" id="477690"/>
    <lineage>
        <taxon>Bacteria</taxon>
        <taxon>Pseudomonadati</taxon>
        <taxon>Bacteroidota</taxon>
        <taxon>Flavobacteriia</taxon>
        <taxon>Flavobacteriales</taxon>
        <taxon>Crocinitomicaceae</taxon>
        <taxon>Lishizhenia</taxon>
    </lineage>
</organism>
<feature type="domain" description="SIS" evidence="4">
    <location>
        <begin position="64"/>
        <end position="227"/>
    </location>
</feature>
<dbReference type="GO" id="GO:0016835">
    <property type="term" value="F:carbon-oxygen lyase activity"/>
    <property type="evidence" value="ECO:0007669"/>
    <property type="project" value="UniProtKB-UniRule"/>
</dbReference>
<comment type="pathway">
    <text evidence="3">Amino-sugar metabolism; N-acetylmuramate degradation.</text>
</comment>
<dbReference type="GO" id="GO:0046348">
    <property type="term" value="P:amino sugar catabolic process"/>
    <property type="evidence" value="ECO:0007669"/>
    <property type="project" value="InterPro"/>
</dbReference>
<evidence type="ECO:0000313" key="6">
    <source>
        <dbReference type="Proteomes" id="UP000236454"/>
    </source>
</evidence>
<dbReference type="NCBIfam" id="TIGR00274">
    <property type="entry name" value="N-acetylmuramic acid 6-phosphate etherase"/>
    <property type="match status" value="1"/>
</dbReference>
<dbReference type="EC" id="4.2.1.126" evidence="3"/>
<dbReference type="GO" id="GO:0097367">
    <property type="term" value="F:carbohydrate derivative binding"/>
    <property type="evidence" value="ECO:0007669"/>
    <property type="project" value="InterPro"/>
</dbReference>
<keyword evidence="6" id="KW-1185">Reference proteome</keyword>
<comment type="function">
    <text evidence="3">Specifically catalyzes the cleavage of the D-lactyl ether substituent of MurNAc 6-phosphate, producing GlcNAc 6-phosphate and D-lactate.</text>
</comment>